<keyword evidence="4" id="KW-0493">Microtubule</keyword>
<keyword evidence="10" id="KW-1185">Reference proteome</keyword>
<gene>
    <name evidence="9" type="primary">MAP70.2</name>
    <name evidence="9" type="ORF">CR513_25689</name>
</gene>
<comment type="similarity">
    <text evidence="2">Belongs to the MAP70 family.</text>
</comment>
<dbReference type="Proteomes" id="UP000257109">
    <property type="component" value="Unassembled WGS sequence"/>
</dbReference>
<dbReference type="STRING" id="157652.A0A371GNZ2"/>
<dbReference type="InterPro" id="IPR009768">
    <property type="entry name" value="MAP70"/>
</dbReference>
<dbReference type="GO" id="GO:0008017">
    <property type="term" value="F:microtubule binding"/>
    <property type="evidence" value="ECO:0007669"/>
    <property type="project" value="InterPro"/>
</dbReference>
<keyword evidence="5 7" id="KW-0175">Coiled coil</keyword>
<name>A0A371GNZ2_MUCPR</name>
<feature type="compositionally biased region" description="Polar residues" evidence="8">
    <location>
        <begin position="377"/>
        <end position="386"/>
    </location>
</feature>
<dbReference type="OrthoDB" id="2014495at2759"/>
<comment type="caution">
    <text evidence="9">The sequence shown here is derived from an EMBL/GenBank/DDBJ whole genome shotgun (WGS) entry which is preliminary data.</text>
</comment>
<protein>
    <submittedName>
        <fullName evidence="9">Microtubule-associated protein 70-2</fullName>
    </submittedName>
</protein>
<dbReference type="EMBL" id="QJKJ01004926">
    <property type="protein sequence ID" value="RDX92210.1"/>
    <property type="molecule type" value="Genomic_DNA"/>
</dbReference>
<evidence type="ECO:0000313" key="10">
    <source>
        <dbReference type="Proteomes" id="UP000257109"/>
    </source>
</evidence>
<feature type="compositionally biased region" description="Low complexity" evidence="8">
    <location>
        <begin position="12"/>
        <end position="22"/>
    </location>
</feature>
<accession>A0A371GNZ2</accession>
<evidence type="ECO:0000256" key="2">
    <source>
        <dbReference type="ARBA" id="ARBA00008825"/>
    </source>
</evidence>
<organism evidence="9 10">
    <name type="scientific">Mucuna pruriens</name>
    <name type="common">Velvet bean</name>
    <name type="synonym">Dolichos pruriens</name>
    <dbReference type="NCBI Taxonomy" id="157652"/>
    <lineage>
        <taxon>Eukaryota</taxon>
        <taxon>Viridiplantae</taxon>
        <taxon>Streptophyta</taxon>
        <taxon>Embryophyta</taxon>
        <taxon>Tracheophyta</taxon>
        <taxon>Spermatophyta</taxon>
        <taxon>Magnoliopsida</taxon>
        <taxon>eudicotyledons</taxon>
        <taxon>Gunneridae</taxon>
        <taxon>Pentapetalae</taxon>
        <taxon>rosids</taxon>
        <taxon>fabids</taxon>
        <taxon>Fabales</taxon>
        <taxon>Fabaceae</taxon>
        <taxon>Papilionoideae</taxon>
        <taxon>50 kb inversion clade</taxon>
        <taxon>NPAAA clade</taxon>
        <taxon>indigoferoid/millettioid clade</taxon>
        <taxon>Phaseoleae</taxon>
        <taxon>Mucuna</taxon>
    </lineage>
</organism>
<sequence>MAEVSGEGGPEATLATPAPLAASGSFKEGKTSSRRRAHSMRPSLDADEFMNLLHGSDPVKVELNRLENEVRDKDRELSEAQAEIKALRLSERLREKAVEELTEELSKVEGKLKLTESLLESKNLEIKKINDEKKASMAAQFAAEATLRRVHAAQKDDDMPPIEAILAPLEAELKLARQEIAKLQDDNKALDRLTKSKEAALLEAEKTVQIALAKASMVDDLQNKNQELIKQIEICQEENKILDKMHRLKVAEVEKLTQTVRELEEAVLAGGAAANAVRDYQRKVQEMNEERKTLDRELARAKVTANRVAVVVANEWKDANDKVMPVKQWLEERRFLQGEMQQLRDKLAITERTAKSEAQLKEKYQLRLKVLQESLRESSNSINRGTSEGRCFSNGPSRRQSLGGADNISKLTSNGFLKRSPSTQVRSSVSSSTVLKHAKGTSKSFDGGTRSLERSKILLNGKPPSYSFNQSSEGTKDREGNDNWKGNSDDKPNDFPTVDTEDNVPGILYDLLQKEVLALRKAGHEKDQSLKDKDDAIEMLAKKVDTLTKAMEVEAKKMRREVAVMEKEVAAMRVEKEQDSRAKRFSNVKGPMSSAQHQLVSGSFKLI</sequence>
<feature type="region of interest" description="Disordered" evidence="8">
    <location>
        <begin position="1"/>
        <end position="43"/>
    </location>
</feature>
<evidence type="ECO:0000256" key="5">
    <source>
        <dbReference type="ARBA" id="ARBA00023054"/>
    </source>
</evidence>
<dbReference type="AlphaFoldDB" id="A0A371GNZ2"/>
<proteinExistence type="inferred from homology"/>
<evidence type="ECO:0000256" key="4">
    <source>
        <dbReference type="ARBA" id="ARBA00022701"/>
    </source>
</evidence>
<evidence type="ECO:0000256" key="7">
    <source>
        <dbReference type="SAM" id="Coils"/>
    </source>
</evidence>
<evidence type="ECO:0000256" key="3">
    <source>
        <dbReference type="ARBA" id="ARBA00022490"/>
    </source>
</evidence>
<keyword evidence="3" id="KW-0963">Cytoplasm</keyword>
<feature type="coiled-coil region" evidence="7">
    <location>
        <begin position="63"/>
        <end position="132"/>
    </location>
</feature>
<dbReference type="Pfam" id="PF07058">
    <property type="entry name" value="MAP70"/>
    <property type="match status" value="1"/>
</dbReference>
<reference evidence="9" key="1">
    <citation type="submission" date="2018-05" db="EMBL/GenBank/DDBJ databases">
        <title>Draft genome of Mucuna pruriens seed.</title>
        <authorList>
            <person name="Nnadi N.E."/>
            <person name="Vos R."/>
            <person name="Hasami M.H."/>
            <person name="Devisetty U.K."/>
            <person name="Aguiy J.C."/>
        </authorList>
    </citation>
    <scope>NUCLEOTIDE SEQUENCE [LARGE SCALE GENOMIC DNA]</scope>
    <source>
        <strain evidence="9">JCA_2017</strain>
    </source>
</reference>
<dbReference type="GO" id="GO:0007010">
    <property type="term" value="P:cytoskeleton organization"/>
    <property type="evidence" value="ECO:0007669"/>
    <property type="project" value="InterPro"/>
</dbReference>
<evidence type="ECO:0000256" key="8">
    <source>
        <dbReference type="SAM" id="MobiDB-lite"/>
    </source>
</evidence>
<feature type="coiled-coil region" evidence="7">
    <location>
        <begin position="166"/>
        <end position="193"/>
    </location>
</feature>
<dbReference type="PANTHER" id="PTHR31246:SF15">
    <property type="entry name" value="MICROTUBULE-ASSOCIATED PROTEIN 70-1"/>
    <property type="match status" value="1"/>
</dbReference>
<evidence type="ECO:0000313" key="9">
    <source>
        <dbReference type="EMBL" id="RDX92210.1"/>
    </source>
</evidence>
<feature type="region of interest" description="Disordered" evidence="8">
    <location>
        <begin position="377"/>
        <end position="500"/>
    </location>
</feature>
<dbReference type="PANTHER" id="PTHR31246">
    <property type="entry name" value="MICROTUBULE-ASSOCIATED PROTEIN 70-2"/>
    <property type="match status" value="1"/>
</dbReference>
<feature type="compositionally biased region" description="Low complexity" evidence="8">
    <location>
        <begin position="419"/>
        <end position="434"/>
    </location>
</feature>
<dbReference type="GO" id="GO:0005874">
    <property type="term" value="C:microtubule"/>
    <property type="evidence" value="ECO:0007669"/>
    <property type="project" value="UniProtKB-KW"/>
</dbReference>
<feature type="coiled-coil region" evidence="7">
    <location>
        <begin position="548"/>
        <end position="575"/>
    </location>
</feature>
<evidence type="ECO:0000256" key="1">
    <source>
        <dbReference type="ARBA" id="ARBA00004245"/>
    </source>
</evidence>
<keyword evidence="6" id="KW-0206">Cytoskeleton</keyword>
<feature type="compositionally biased region" description="Basic and acidic residues" evidence="8">
    <location>
        <begin position="474"/>
        <end position="493"/>
    </location>
</feature>
<evidence type="ECO:0000256" key="6">
    <source>
        <dbReference type="ARBA" id="ARBA00023212"/>
    </source>
</evidence>
<comment type="subcellular location">
    <subcellularLocation>
        <location evidence="1">Cytoplasm</location>
        <location evidence="1">Cytoskeleton</location>
    </subcellularLocation>
</comment>